<feature type="transmembrane region" description="Helical" evidence="1">
    <location>
        <begin position="12"/>
        <end position="32"/>
    </location>
</feature>
<proteinExistence type="predicted"/>
<accession>A0AAI8YRT2</accession>
<dbReference type="EMBL" id="CAVMBE010000003">
    <property type="protein sequence ID" value="CAK3797677.1"/>
    <property type="molecule type" value="Genomic_DNA"/>
</dbReference>
<reference evidence="2" key="1">
    <citation type="submission" date="2023-11" db="EMBL/GenBank/DDBJ databases">
        <authorList>
            <person name="Alioto T."/>
            <person name="Alioto T."/>
            <person name="Gomez Garrido J."/>
        </authorList>
    </citation>
    <scope>NUCLEOTIDE SEQUENCE</scope>
</reference>
<keyword evidence="3" id="KW-1185">Reference proteome</keyword>
<protein>
    <submittedName>
        <fullName evidence="2">Uncharacterized protein</fullName>
    </submittedName>
</protein>
<dbReference type="Proteomes" id="UP001296104">
    <property type="component" value="Unassembled WGS sequence"/>
</dbReference>
<evidence type="ECO:0000313" key="3">
    <source>
        <dbReference type="Proteomes" id="UP001296104"/>
    </source>
</evidence>
<name>A0AAI8YRT2_9PEZI</name>
<evidence type="ECO:0000313" key="2">
    <source>
        <dbReference type="EMBL" id="CAK3797677.1"/>
    </source>
</evidence>
<gene>
    <name evidence="2" type="ORF">LECACI_7A000808</name>
</gene>
<feature type="transmembrane region" description="Helical" evidence="1">
    <location>
        <begin position="117"/>
        <end position="135"/>
    </location>
</feature>
<comment type="caution">
    <text evidence="2">The sequence shown here is derived from an EMBL/GenBank/DDBJ whole genome shotgun (WGS) entry which is preliminary data.</text>
</comment>
<dbReference type="AlphaFoldDB" id="A0AAI8YRT2"/>
<keyword evidence="1" id="KW-0812">Transmembrane</keyword>
<sequence length="150" mass="16451">MSRTMQIPKTTLKSLGIYFCGIFALLLVVRFAVDMGALRNYQRPGPQTHPVINRAILISTTGLEVIVLGLEYRGLIQSHGRRSANSLLLGATAALLCSVLLFVAAVGRRARLLDWMAVNWFVLLLSLLGVVETFLPRGEQSMKAINEPDG</sequence>
<organism evidence="2 3">
    <name type="scientific">Lecanosticta acicola</name>
    <dbReference type="NCBI Taxonomy" id="111012"/>
    <lineage>
        <taxon>Eukaryota</taxon>
        <taxon>Fungi</taxon>
        <taxon>Dikarya</taxon>
        <taxon>Ascomycota</taxon>
        <taxon>Pezizomycotina</taxon>
        <taxon>Dothideomycetes</taxon>
        <taxon>Dothideomycetidae</taxon>
        <taxon>Mycosphaerellales</taxon>
        <taxon>Mycosphaerellaceae</taxon>
        <taxon>Lecanosticta</taxon>
    </lineage>
</organism>
<feature type="transmembrane region" description="Helical" evidence="1">
    <location>
        <begin position="84"/>
        <end position="105"/>
    </location>
</feature>
<evidence type="ECO:0000256" key="1">
    <source>
        <dbReference type="SAM" id="Phobius"/>
    </source>
</evidence>
<keyword evidence="1" id="KW-1133">Transmembrane helix</keyword>
<keyword evidence="1" id="KW-0472">Membrane</keyword>